<evidence type="ECO:0000256" key="1">
    <source>
        <dbReference type="ARBA" id="ARBA00004123"/>
    </source>
</evidence>
<evidence type="ECO:0000256" key="2">
    <source>
        <dbReference type="ARBA" id="ARBA00022737"/>
    </source>
</evidence>
<dbReference type="PROSITE" id="PS50811">
    <property type="entry name" value="WRKY"/>
    <property type="match status" value="2"/>
</dbReference>
<proteinExistence type="predicted"/>
<keyword evidence="3" id="KW-0805">Transcription regulation</keyword>
<keyword evidence="6" id="KW-0539">Nucleus</keyword>
<evidence type="ECO:0000256" key="5">
    <source>
        <dbReference type="ARBA" id="ARBA00023163"/>
    </source>
</evidence>
<dbReference type="AlphaFoldDB" id="A0A2Z6PSQ4"/>
<dbReference type="Proteomes" id="UP000242715">
    <property type="component" value="Unassembled WGS sequence"/>
</dbReference>
<dbReference type="EMBL" id="DF974610">
    <property type="protein sequence ID" value="GAU49697.1"/>
    <property type="molecule type" value="Genomic_DNA"/>
</dbReference>
<reference evidence="10" key="1">
    <citation type="journal article" date="2017" name="Front. Plant Sci.">
        <title>Climate Clever Clovers: New Paradigm to Reduce the Environmental Footprint of Ruminants by Breeding Low Methanogenic Forages Utilizing Haplotype Variation.</title>
        <authorList>
            <person name="Kaur P."/>
            <person name="Appels R."/>
            <person name="Bayer P.E."/>
            <person name="Keeble-Gagnere G."/>
            <person name="Wang J."/>
            <person name="Hirakawa H."/>
            <person name="Shirasawa K."/>
            <person name="Vercoe P."/>
            <person name="Stefanova K."/>
            <person name="Durmic Z."/>
            <person name="Nichols P."/>
            <person name="Revell C."/>
            <person name="Isobe S.N."/>
            <person name="Edwards D."/>
            <person name="Erskine W."/>
        </authorList>
    </citation>
    <scope>NUCLEOTIDE SEQUENCE [LARGE SCALE GENOMIC DNA]</scope>
    <source>
        <strain evidence="10">cv. Daliak</strain>
    </source>
</reference>
<feature type="compositionally biased region" description="Basic and acidic residues" evidence="7">
    <location>
        <begin position="408"/>
        <end position="428"/>
    </location>
</feature>
<dbReference type="SMART" id="SM00774">
    <property type="entry name" value="WRKY"/>
    <property type="match status" value="2"/>
</dbReference>
<keyword evidence="4" id="KW-0238">DNA-binding</keyword>
<dbReference type="InterPro" id="IPR036576">
    <property type="entry name" value="WRKY_dom_sf"/>
</dbReference>
<accession>A0A2Z6PSQ4</accession>
<dbReference type="SUPFAM" id="SSF118290">
    <property type="entry name" value="WRKY DNA-binding domain"/>
    <property type="match status" value="2"/>
</dbReference>
<dbReference type="Pfam" id="PF03106">
    <property type="entry name" value="WRKY"/>
    <property type="match status" value="2"/>
</dbReference>
<feature type="compositionally biased region" description="Basic residues" evidence="7">
    <location>
        <begin position="318"/>
        <end position="328"/>
    </location>
</feature>
<dbReference type="InterPro" id="IPR044810">
    <property type="entry name" value="WRKY_plant"/>
</dbReference>
<feature type="compositionally biased region" description="Low complexity" evidence="7">
    <location>
        <begin position="1"/>
        <end position="16"/>
    </location>
</feature>
<sequence length="651" mass="72009">MENDGNNNNNNNNNKNKIGDDEIVVSNSKGESFFDFSPKKSIAERRGFNNNVAKINTRISHFGGTISLVSPAVQSARLTIPPGISPTTLLESPIMLPNSLVMPSPTTGSFAMLPPLNDGSSMLTSVTNEQRKLDVATASFRFKPQANLDPNSLSSYYDSLNQVSSKCHMMSQGDRDNQMLFQEEQVLDFSFSDDFSNDYFHNDVKMADDVIIHANNVDMPISCSEETSDGSTLPENSINDDDIGQQFVLEDEHKEMTLATGAKTSEDGYNWRKYGQKPVKGSEYPRSYYKCSRTNCHVKKKVERSHDGQITEIIYRGNHNHAKPHSGRRGSTPSNDEVSETVETNETFDSADVDSIRGNIQSRRKDAKHNLELKPDGQERALLPSTVTELSESTKRFRSLGLSESDGAPEHSSAHANHDGDKDGRGDVEEAESESKRRKNESYPVETMVPTRAIREPRVVVQVETEVDILDDGYRWRKYGQKVVKGNPNPRSYYKCTTVGSRNNYHISSNGGALPSNGVNVQASGIPKSEPHQTLVPHFDRNEFLRSSLMGSFSNDMKCGPSSISQMKYSSLNSIIPYGAYGTNPDHAVAPQAGSIASIFPEFPMPLQMNLPSSENFSLPGINFNYAQPMSSVQSYLSGQVVMDIDTGFQA</sequence>
<evidence type="ECO:0000259" key="8">
    <source>
        <dbReference type="PROSITE" id="PS50811"/>
    </source>
</evidence>
<comment type="subcellular location">
    <subcellularLocation>
        <location evidence="1">Nucleus</location>
    </subcellularLocation>
</comment>
<keyword evidence="5" id="KW-0804">Transcription</keyword>
<keyword evidence="2" id="KW-0677">Repeat</keyword>
<dbReference type="PANTHER" id="PTHR31221">
    <property type="entry name" value="WRKY TRANSCRIPTION FACTOR PROTEIN 1-RELATED"/>
    <property type="match status" value="1"/>
</dbReference>
<organism evidence="9 10">
    <name type="scientific">Trifolium subterraneum</name>
    <name type="common">Subterranean clover</name>
    <dbReference type="NCBI Taxonomy" id="3900"/>
    <lineage>
        <taxon>Eukaryota</taxon>
        <taxon>Viridiplantae</taxon>
        <taxon>Streptophyta</taxon>
        <taxon>Embryophyta</taxon>
        <taxon>Tracheophyta</taxon>
        <taxon>Spermatophyta</taxon>
        <taxon>Magnoliopsida</taxon>
        <taxon>eudicotyledons</taxon>
        <taxon>Gunneridae</taxon>
        <taxon>Pentapetalae</taxon>
        <taxon>rosids</taxon>
        <taxon>fabids</taxon>
        <taxon>Fabales</taxon>
        <taxon>Fabaceae</taxon>
        <taxon>Papilionoideae</taxon>
        <taxon>50 kb inversion clade</taxon>
        <taxon>NPAAA clade</taxon>
        <taxon>Hologalegina</taxon>
        <taxon>IRL clade</taxon>
        <taxon>Trifolieae</taxon>
        <taxon>Trifolium</taxon>
    </lineage>
</organism>
<feature type="domain" description="WRKY" evidence="8">
    <location>
        <begin position="260"/>
        <end position="324"/>
    </location>
</feature>
<evidence type="ECO:0000256" key="3">
    <source>
        <dbReference type="ARBA" id="ARBA00023015"/>
    </source>
</evidence>
<dbReference type="FunFam" id="2.20.25.80:FF:000006">
    <property type="entry name" value="WRKY transcription factor"/>
    <property type="match status" value="1"/>
</dbReference>
<keyword evidence="10" id="KW-1185">Reference proteome</keyword>
<feature type="region of interest" description="Disordered" evidence="7">
    <location>
        <begin position="316"/>
        <end position="445"/>
    </location>
</feature>
<dbReference type="InterPro" id="IPR003657">
    <property type="entry name" value="WRKY_dom"/>
</dbReference>
<dbReference type="GO" id="GO:0005634">
    <property type="term" value="C:nucleus"/>
    <property type="evidence" value="ECO:0007669"/>
    <property type="project" value="UniProtKB-SubCell"/>
</dbReference>
<feature type="domain" description="WRKY" evidence="8">
    <location>
        <begin position="465"/>
        <end position="510"/>
    </location>
</feature>
<evidence type="ECO:0000256" key="4">
    <source>
        <dbReference type="ARBA" id="ARBA00023125"/>
    </source>
</evidence>
<dbReference type="OrthoDB" id="2021103at2759"/>
<dbReference type="Gene3D" id="2.20.25.80">
    <property type="entry name" value="WRKY domain"/>
    <property type="match status" value="2"/>
</dbReference>
<protein>
    <recommendedName>
        <fullName evidence="8">WRKY domain-containing protein</fullName>
    </recommendedName>
</protein>
<evidence type="ECO:0000313" key="9">
    <source>
        <dbReference type="EMBL" id="GAU49697.1"/>
    </source>
</evidence>
<feature type="region of interest" description="Disordered" evidence="7">
    <location>
        <begin position="1"/>
        <end position="20"/>
    </location>
</feature>
<evidence type="ECO:0000313" key="10">
    <source>
        <dbReference type="Proteomes" id="UP000242715"/>
    </source>
</evidence>
<evidence type="ECO:0000256" key="6">
    <source>
        <dbReference type="ARBA" id="ARBA00023242"/>
    </source>
</evidence>
<dbReference type="GO" id="GO:0043565">
    <property type="term" value="F:sequence-specific DNA binding"/>
    <property type="evidence" value="ECO:0007669"/>
    <property type="project" value="InterPro"/>
</dbReference>
<evidence type="ECO:0000256" key="7">
    <source>
        <dbReference type="SAM" id="MobiDB-lite"/>
    </source>
</evidence>
<dbReference type="GO" id="GO:0003700">
    <property type="term" value="F:DNA-binding transcription factor activity"/>
    <property type="evidence" value="ECO:0007669"/>
    <property type="project" value="InterPro"/>
</dbReference>
<feature type="compositionally biased region" description="Basic and acidic residues" evidence="7">
    <location>
        <begin position="368"/>
        <end position="379"/>
    </location>
</feature>
<feature type="compositionally biased region" description="Polar residues" evidence="7">
    <location>
        <begin position="329"/>
        <end position="348"/>
    </location>
</feature>
<gene>
    <name evidence="9" type="ORF">TSUD_181950</name>
</gene>
<name>A0A2Z6PSQ4_TRISU</name>
<dbReference type="PANTHER" id="PTHR31221:SF360">
    <property type="entry name" value="WRKY DOMAIN-CONTAINING PROTEIN"/>
    <property type="match status" value="1"/>
</dbReference>